<evidence type="ECO:0000313" key="2">
    <source>
        <dbReference type="EMBL" id="SEE58804.1"/>
    </source>
</evidence>
<protein>
    <submittedName>
        <fullName evidence="2">Uncharacterized protein</fullName>
    </submittedName>
</protein>
<reference evidence="2 3" key="1">
    <citation type="submission" date="2016-10" db="EMBL/GenBank/DDBJ databases">
        <authorList>
            <person name="de Groot N.N."/>
        </authorList>
    </citation>
    <scope>NUCLEOTIDE SEQUENCE [LARGE SCALE GENOMIC DNA]</scope>
    <source>
        <strain evidence="2 3">DSM 40306</strain>
    </source>
</reference>
<dbReference type="RefSeq" id="WP_074996394.1">
    <property type="nucleotide sequence ID" value="NZ_FNTD01000005.1"/>
</dbReference>
<dbReference type="Proteomes" id="UP000182375">
    <property type="component" value="Unassembled WGS sequence"/>
</dbReference>
<dbReference type="EMBL" id="FNTD01000005">
    <property type="protein sequence ID" value="SEE58804.1"/>
    <property type="molecule type" value="Genomic_DNA"/>
</dbReference>
<sequence length="229" mass="25584">MSTLDDRPDTAGRTAYDDWFGRGYLRGLDHGQLRQVPELAALLETAPALDDIRFRGEHLTVHAIGTTAYAVLWEEWFGLTSTWVRHASPAAARSWAHQVAAQWLRNETGYRAPGGTLRSWGRREWAAERDLVHGRWHVAVGLHPGVTYASVETGDPVAGWAFLTATLAAAGFPAETWPDEMLQTRQQDLPAPDPKPPTQPGTASAEPQTRSRTWREILRRVLASFRKTR</sequence>
<evidence type="ECO:0000256" key="1">
    <source>
        <dbReference type="SAM" id="MobiDB-lite"/>
    </source>
</evidence>
<gene>
    <name evidence="2" type="ORF">SAMN04490357_7666</name>
</gene>
<proteinExistence type="predicted"/>
<dbReference type="AlphaFoldDB" id="A0A1H5K2I3"/>
<name>A0A1H5K2I3_9ACTN</name>
<dbReference type="STRING" id="67331.SAMN04490357_7666"/>
<accession>A0A1H5K2I3</accession>
<feature type="region of interest" description="Disordered" evidence="1">
    <location>
        <begin position="184"/>
        <end position="213"/>
    </location>
</feature>
<organism evidence="2 3">
    <name type="scientific">Streptomyces misionensis</name>
    <dbReference type="NCBI Taxonomy" id="67331"/>
    <lineage>
        <taxon>Bacteria</taxon>
        <taxon>Bacillati</taxon>
        <taxon>Actinomycetota</taxon>
        <taxon>Actinomycetes</taxon>
        <taxon>Kitasatosporales</taxon>
        <taxon>Streptomycetaceae</taxon>
        <taxon>Streptomyces</taxon>
    </lineage>
</organism>
<dbReference type="GeneID" id="95516614"/>
<evidence type="ECO:0000313" key="3">
    <source>
        <dbReference type="Proteomes" id="UP000182375"/>
    </source>
</evidence>
<feature type="compositionally biased region" description="Polar residues" evidence="1">
    <location>
        <begin position="200"/>
        <end position="211"/>
    </location>
</feature>